<dbReference type="Gramene" id="Bo4g081260.1">
    <property type="protein sequence ID" value="Bo4g081260.1"/>
    <property type="gene ID" value="Bo4g081260"/>
</dbReference>
<dbReference type="PROSITE" id="PS00528">
    <property type="entry name" value="RIBOSOMAL_S4E"/>
    <property type="match status" value="1"/>
</dbReference>
<evidence type="ECO:0000313" key="3">
    <source>
        <dbReference type="Proteomes" id="UP000032141"/>
    </source>
</evidence>
<dbReference type="PANTHER" id="PTHR11581">
    <property type="entry name" value="30S/40S RIBOSOMAL PROTEIN S4"/>
    <property type="match status" value="1"/>
</dbReference>
<dbReference type="CDD" id="cd06087">
    <property type="entry name" value="KOW_RPS4"/>
    <property type="match status" value="1"/>
</dbReference>
<dbReference type="GO" id="GO:0006412">
    <property type="term" value="P:translation"/>
    <property type="evidence" value="ECO:0007669"/>
    <property type="project" value="InterPro"/>
</dbReference>
<dbReference type="Gene3D" id="3.10.290.10">
    <property type="entry name" value="RNA-binding S4 domain"/>
    <property type="match status" value="1"/>
</dbReference>
<dbReference type="PANTHER" id="PTHR11581:SF45">
    <property type="entry name" value="GENOME ASSEMBLY, CHROMOSOME: A02"/>
    <property type="match status" value="1"/>
</dbReference>
<keyword evidence="3" id="KW-1185">Reference proteome</keyword>
<protein>
    <recommendedName>
        <fullName evidence="1">Small ribosomal subunit protein eS4 N-terminal domain-containing protein</fullName>
    </recommendedName>
</protein>
<feature type="domain" description="Small ribosomal subunit protein eS4 N-terminal" evidence="1">
    <location>
        <begin position="101"/>
        <end position="121"/>
    </location>
</feature>
<proteinExistence type="predicted"/>
<dbReference type="GO" id="GO:0003723">
    <property type="term" value="F:RNA binding"/>
    <property type="evidence" value="ECO:0007669"/>
    <property type="project" value="InterPro"/>
</dbReference>
<dbReference type="eggNOG" id="KOG0378">
    <property type="taxonomic scope" value="Eukaryota"/>
</dbReference>
<dbReference type="Pfam" id="PF08071">
    <property type="entry name" value="RS4NT"/>
    <property type="match status" value="1"/>
</dbReference>
<dbReference type="InterPro" id="IPR018199">
    <property type="entry name" value="Ribosomal_eS4_N_CS"/>
</dbReference>
<sequence length="196" mass="22560">MICDDFSYTHEGVPDRFKTIEYYGFTSSYQIQLYPYSFIFNSLYSSPTQAAITTDLSLTVAEDLSTLCLVLYPTWLLWLVQFPLSLMNAGRLCILFAKAIGLKKHMKRLNAPKHWMLDKLGVRTKGHLFPKQTIKLDLEEKKIVEFIKLDFGNVVMVTRGRNRGRVGVIRNRAKLKGSFETTTTYKTQQDMSLQQG</sequence>
<dbReference type="InterPro" id="IPR041982">
    <property type="entry name" value="Ribosomal_eS4_KOW"/>
</dbReference>
<evidence type="ECO:0000313" key="2">
    <source>
        <dbReference type="EnsemblPlants" id="Bo4g081260.1"/>
    </source>
</evidence>
<reference evidence="2 3" key="1">
    <citation type="journal article" date="2014" name="Genome Biol.">
        <title>Transcriptome and methylome profiling reveals relics of genome dominance in the mesopolyploid Brassica oleracea.</title>
        <authorList>
            <person name="Parkin I.A."/>
            <person name="Koh C."/>
            <person name="Tang H."/>
            <person name="Robinson S.J."/>
            <person name="Kagale S."/>
            <person name="Clarke W.E."/>
            <person name="Town C.D."/>
            <person name="Nixon J."/>
            <person name="Krishnakumar V."/>
            <person name="Bidwell S.L."/>
            <person name="Denoeud F."/>
            <person name="Belcram H."/>
            <person name="Links M.G."/>
            <person name="Just J."/>
            <person name="Clarke C."/>
            <person name="Bender T."/>
            <person name="Huebert T."/>
            <person name="Mason A.S."/>
            <person name="Pires J.C."/>
            <person name="Barker G."/>
            <person name="Moore J."/>
            <person name="Walley P.G."/>
            <person name="Manoli S."/>
            <person name="Batley J."/>
            <person name="Edwards D."/>
            <person name="Nelson M.N."/>
            <person name="Wang X."/>
            <person name="Paterson A.H."/>
            <person name="King G."/>
            <person name="Bancroft I."/>
            <person name="Chalhoub B."/>
            <person name="Sharpe A.G."/>
        </authorList>
    </citation>
    <scope>NUCLEOTIDE SEQUENCE</scope>
    <source>
        <strain evidence="2 3">cv. TO1000</strain>
    </source>
</reference>
<dbReference type="AlphaFoldDB" id="A0A0D3BUY8"/>
<dbReference type="Gene3D" id="2.30.30.30">
    <property type="match status" value="1"/>
</dbReference>
<name>A0A0D3BUY8_BRAOL</name>
<dbReference type="InterPro" id="IPR014722">
    <property type="entry name" value="Rib_uL2_dom2"/>
</dbReference>
<organism evidence="2 3">
    <name type="scientific">Brassica oleracea var. oleracea</name>
    <dbReference type="NCBI Taxonomy" id="109376"/>
    <lineage>
        <taxon>Eukaryota</taxon>
        <taxon>Viridiplantae</taxon>
        <taxon>Streptophyta</taxon>
        <taxon>Embryophyta</taxon>
        <taxon>Tracheophyta</taxon>
        <taxon>Spermatophyta</taxon>
        <taxon>Magnoliopsida</taxon>
        <taxon>eudicotyledons</taxon>
        <taxon>Gunneridae</taxon>
        <taxon>Pentapetalae</taxon>
        <taxon>rosids</taxon>
        <taxon>malvids</taxon>
        <taxon>Brassicales</taxon>
        <taxon>Brassicaceae</taxon>
        <taxon>Brassiceae</taxon>
        <taxon>Brassica</taxon>
    </lineage>
</organism>
<accession>A0A0D3BUY8</accession>
<dbReference type="STRING" id="109376.A0A0D3BUY8"/>
<dbReference type="InterPro" id="IPR013843">
    <property type="entry name" value="Ribosomal_eS4_N"/>
</dbReference>
<dbReference type="GO" id="GO:0003735">
    <property type="term" value="F:structural constituent of ribosome"/>
    <property type="evidence" value="ECO:0007669"/>
    <property type="project" value="InterPro"/>
</dbReference>
<dbReference type="EnsemblPlants" id="Bo4g081260.1">
    <property type="protein sequence ID" value="Bo4g081260.1"/>
    <property type="gene ID" value="Bo4g081260"/>
</dbReference>
<dbReference type="Proteomes" id="UP000032141">
    <property type="component" value="Chromosome C4"/>
</dbReference>
<dbReference type="HOGENOM" id="CLU_1646089_0_0_1"/>
<dbReference type="GO" id="GO:0022627">
    <property type="term" value="C:cytosolic small ribosomal subunit"/>
    <property type="evidence" value="ECO:0007669"/>
    <property type="project" value="TreeGrafter"/>
</dbReference>
<dbReference type="InterPro" id="IPR000876">
    <property type="entry name" value="Ribosomal_eS4"/>
</dbReference>
<dbReference type="OMA" id="GRLCILF"/>
<evidence type="ECO:0000259" key="1">
    <source>
        <dbReference type="Pfam" id="PF08071"/>
    </source>
</evidence>
<dbReference type="InterPro" id="IPR036986">
    <property type="entry name" value="S4_RNA-bd_sf"/>
</dbReference>
<reference evidence="2" key="2">
    <citation type="submission" date="2015-03" db="UniProtKB">
        <authorList>
            <consortium name="EnsemblPlants"/>
        </authorList>
    </citation>
    <scope>IDENTIFICATION</scope>
</reference>